<accession>A0AAV9NWT1</accession>
<name>A0AAV9NWT1_9PEZI</name>
<dbReference type="Proteomes" id="UP001337655">
    <property type="component" value="Unassembled WGS sequence"/>
</dbReference>
<feature type="domain" description="F-box" evidence="2">
    <location>
        <begin position="269"/>
        <end position="309"/>
    </location>
</feature>
<evidence type="ECO:0000259" key="2">
    <source>
        <dbReference type="SMART" id="SM00256"/>
    </source>
</evidence>
<feature type="region of interest" description="Disordered" evidence="1">
    <location>
        <begin position="1"/>
        <end position="31"/>
    </location>
</feature>
<organism evidence="3 4">
    <name type="scientific">Saxophila tyrrhenica</name>
    <dbReference type="NCBI Taxonomy" id="1690608"/>
    <lineage>
        <taxon>Eukaryota</taxon>
        <taxon>Fungi</taxon>
        <taxon>Dikarya</taxon>
        <taxon>Ascomycota</taxon>
        <taxon>Pezizomycotina</taxon>
        <taxon>Dothideomycetes</taxon>
        <taxon>Dothideomycetidae</taxon>
        <taxon>Mycosphaerellales</taxon>
        <taxon>Extremaceae</taxon>
        <taxon>Saxophila</taxon>
    </lineage>
</organism>
<sequence length="431" mass="48892">MELSPTMPAPQSNTIAENSASTISSETEAHEPTMTACHKTFAVAELAEAIFLELSMSDLLCAVQATCQHWKAIVDSSTHLQQALFFSPVPIAPLSWRDDEDDEEWQQDAGGEWVWPAGVETRKICEHPLISRTLTDDAFDWDALRRLAIHGASWRKALATQPPTSVLDISYMRRRSTKDYGDREAYAKNPNGVRLNEVFVDLGSPKLLDSISLQGWQQWDIYNHPRELDVLRSVRVKKTLEQVHAKISNGVADQTENDNSSACHSLFNIPELSEMVFLELPMCDLLCAVQQVCREWKAIVDNSPHDWVWPDGKQNRRIYEHPLFSTLFDRDEWRTRDLTEDGLRRLNYPGATWKKSLVTQPPIADLDYQHRIHKAGPNGITMGDVFGDADDLAKSEFDVIAGWGHWIEFEHVGQLQDLKLPKAPRVRRGAS</sequence>
<dbReference type="GeneID" id="89931555"/>
<dbReference type="AlphaFoldDB" id="A0AAV9NWT1"/>
<reference evidence="3 4" key="1">
    <citation type="submission" date="2023-08" db="EMBL/GenBank/DDBJ databases">
        <title>Black Yeasts Isolated from many extreme environments.</title>
        <authorList>
            <person name="Coleine C."/>
            <person name="Stajich J.E."/>
            <person name="Selbmann L."/>
        </authorList>
    </citation>
    <scope>NUCLEOTIDE SEQUENCE [LARGE SCALE GENOMIC DNA]</scope>
    <source>
        <strain evidence="3 4">CCFEE 5935</strain>
    </source>
</reference>
<comment type="caution">
    <text evidence="3">The sequence shown here is derived from an EMBL/GenBank/DDBJ whole genome shotgun (WGS) entry which is preliminary data.</text>
</comment>
<keyword evidence="4" id="KW-1185">Reference proteome</keyword>
<dbReference type="InterPro" id="IPR036047">
    <property type="entry name" value="F-box-like_dom_sf"/>
</dbReference>
<dbReference type="Gene3D" id="1.20.1280.50">
    <property type="match status" value="2"/>
</dbReference>
<dbReference type="SMART" id="SM00256">
    <property type="entry name" value="FBOX"/>
    <property type="match status" value="2"/>
</dbReference>
<gene>
    <name evidence="3" type="ORF">LTR77_010226</name>
</gene>
<dbReference type="SUPFAM" id="SSF81383">
    <property type="entry name" value="F-box domain"/>
    <property type="match status" value="2"/>
</dbReference>
<evidence type="ECO:0000313" key="4">
    <source>
        <dbReference type="Proteomes" id="UP001337655"/>
    </source>
</evidence>
<dbReference type="EMBL" id="JAVRRT010000021">
    <property type="protein sequence ID" value="KAK5164135.1"/>
    <property type="molecule type" value="Genomic_DNA"/>
</dbReference>
<feature type="compositionally biased region" description="Polar residues" evidence="1">
    <location>
        <begin position="9"/>
        <end position="26"/>
    </location>
</feature>
<dbReference type="Pfam" id="PF00646">
    <property type="entry name" value="F-box"/>
    <property type="match status" value="1"/>
</dbReference>
<proteinExistence type="predicted"/>
<evidence type="ECO:0000313" key="3">
    <source>
        <dbReference type="EMBL" id="KAK5164135.1"/>
    </source>
</evidence>
<dbReference type="InterPro" id="IPR001810">
    <property type="entry name" value="F-box_dom"/>
</dbReference>
<evidence type="ECO:0000256" key="1">
    <source>
        <dbReference type="SAM" id="MobiDB-lite"/>
    </source>
</evidence>
<feature type="domain" description="F-box" evidence="2">
    <location>
        <begin position="42"/>
        <end position="83"/>
    </location>
</feature>
<protein>
    <recommendedName>
        <fullName evidence="2">F-box domain-containing protein</fullName>
    </recommendedName>
</protein>
<dbReference type="RefSeq" id="XP_064654463.1">
    <property type="nucleotide sequence ID" value="XM_064807449.1"/>
</dbReference>